<dbReference type="InterPro" id="IPR006366">
    <property type="entry name" value="CobA/CysG_C"/>
</dbReference>
<name>A0A0B7NDL0_9FUNG</name>
<comment type="catalytic activity">
    <reaction evidence="14">
        <text>precorrin-2 + NAD(+) = sirohydrochlorin + NADH + 2 H(+)</text>
        <dbReference type="Rhea" id="RHEA:15613"/>
        <dbReference type="ChEBI" id="CHEBI:15378"/>
        <dbReference type="ChEBI" id="CHEBI:57540"/>
        <dbReference type="ChEBI" id="CHEBI:57945"/>
        <dbReference type="ChEBI" id="CHEBI:58351"/>
        <dbReference type="ChEBI" id="CHEBI:58827"/>
        <dbReference type="EC" id="1.3.1.76"/>
    </reaction>
</comment>
<evidence type="ECO:0000256" key="9">
    <source>
        <dbReference type="ARBA" id="ARBA00023027"/>
    </source>
</evidence>
<keyword evidence="12" id="KW-0627">Porphyrin biosynthesis</keyword>
<dbReference type="AlphaFoldDB" id="A0A0B7NDL0"/>
<dbReference type="InterPro" id="IPR014777">
    <property type="entry name" value="4pyrrole_Mease_sub1"/>
</dbReference>
<dbReference type="PIRSF" id="PIRSF036426">
    <property type="entry name" value="Sirohaem_synth"/>
    <property type="match status" value="1"/>
</dbReference>
<dbReference type="InterPro" id="IPR012409">
    <property type="entry name" value="Sirohaem_synth"/>
</dbReference>
<dbReference type="UniPathway" id="UPA00262">
    <property type="reaction ID" value="UER00222"/>
</dbReference>
<evidence type="ECO:0000256" key="1">
    <source>
        <dbReference type="ARBA" id="ARBA00005010"/>
    </source>
</evidence>
<evidence type="ECO:0000256" key="11">
    <source>
        <dbReference type="ARBA" id="ARBA00023239"/>
    </source>
</evidence>
<comment type="pathway">
    <text evidence="1">Porphyrin-containing compound metabolism; siroheme biosynthesis; sirohydrochlorin from precorrin-2: step 1/1.</text>
</comment>
<keyword evidence="6 17" id="KW-0808">Transferase</keyword>
<evidence type="ECO:0000256" key="16">
    <source>
        <dbReference type="ARBA" id="ARBA00055636"/>
    </source>
</evidence>
<evidence type="ECO:0000256" key="3">
    <source>
        <dbReference type="ARBA" id="ARBA00022573"/>
    </source>
</evidence>
<keyword evidence="10" id="KW-0486">Methionine biosynthesis</keyword>
<evidence type="ECO:0000313" key="21">
    <source>
        <dbReference type="EMBL" id="CEP16596.1"/>
    </source>
</evidence>
<dbReference type="GO" id="GO:0004851">
    <property type="term" value="F:uroporphyrin-III C-methyltransferase activity"/>
    <property type="evidence" value="ECO:0007669"/>
    <property type="project" value="UniProtKB-EC"/>
</dbReference>
<dbReference type="GO" id="GO:0051287">
    <property type="term" value="F:NAD binding"/>
    <property type="evidence" value="ECO:0007669"/>
    <property type="project" value="InterPro"/>
</dbReference>
<dbReference type="InterPro" id="IPR014776">
    <property type="entry name" value="4pyrrole_Mease_sub2"/>
</dbReference>
<dbReference type="Gene3D" id="3.40.50.720">
    <property type="entry name" value="NAD(P)-binding Rossmann-like Domain"/>
    <property type="match status" value="1"/>
</dbReference>
<dbReference type="Pfam" id="PF14824">
    <property type="entry name" value="Sirohm_synth_M"/>
    <property type="match status" value="1"/>
</dbReference>
<keyword evidence="8" id="KW-0560">Oxidoreductase</keyword>
<dbReference type="InterPro" id="IPR035996">
    <property type="entry name" value="4pyrrol_Methylase_sf"/>
</dbReference>
<evidence type="ECO:0000259" key="19">
    <source>
        <dbReference type="Pfam" id="PF14823"/>
    </source>
</evidence>
<evidence type="ECO:0000256" key="13">
    <source>
        <dbReference type="ARBA" id="ARBA00023268"/>
    </source>
</evidence>
<evidence type="ECO:0000256" key="6">
    <source>
        <dbReference type="ARBA" id="ARBA00022679"/>
    </source>
</evidence>
<evidence type="ECO:0000313" key="22">
    <source>
        <dbReference type="Proteomes" id="UP000054107"/>
    </source>
</evidence>
<reference evidence="21 22" key="1">
    <citation type="submission" date="2014-09" db="EMBL/GenBank/DDBJ databases">
        <authorList>
            <person name="Ellenberger Sabrina"/>
        </authorList>
    </citation>
    <scope>NUCLEOTIDE SEQUENCE [LARGE SCALE GENOMIC DNA]</scope>
    <source>
        <strain evidence="21 22">CBS 412.66</strain>
    </source>
</reference>
<feature type="domain" description="Tetrapyrrole methylase" evidence="18">
    <location>
        <begin position="259"/>
        <end position="465"/>
    </location>
</feature>
<dbReference type="GO" id="GO:0009086">
    <property type="term" value="P:methionine biosynthetic process"/>
    <property type="evidence" value="ECO:0007669"/>
    <property type="project" value="UniProtKB-KW"/>
</dbReference>
<evidence type="ECO:0000256" key="10">
    <source>
        <dbReference type="ARBA" id="ARBA00023167"/>
    </source>
</evidence>
<dbReference type="InterPro" id="IPR006367">
    <property type="entry name" value="Sirohaem_synthase_N"/>
</dbReference>
<dbReference type="Gene3D" id="3.30.950.10">
    <property type="entry name" value="Methyltransferase, Cobalt-precorrin-4 Transmethylase, Domain 2"/>
    <property type="match status" value="1"/>
</dbReference>
<evidence type="ECO:0000256" key="2">
    <source>
        <dbReference type="ARBA" id="ARBA00005879"/>
    </source>
</evidence>
<evidence type="ECO:0000256" key="17">
    <source>
        <dbReference type="RuleBase" id="RU003960"/>
    </source>
</evidence>
<dbReference type="Gene3D" id="1.10.3280.10">
    <property type="entry name" value="Siroheme synthase, domain 3"/>
    <property type="match status" value="1"/>
</dbReference>
<sequence>MSIQPRVPIPQGGASLMLAFQSRQKNMIVVGDSTVAASRVLSCLEADAIVYLVANPDYMCSELRYRVDHQQVFLLGHEFDSGMLDKHCFDLGFICNIPSETSPEVIVQQFRQRRIPVNITDHSGLCDFFMTSNYRDQSLQIAVSTNGQASKLSSRIRRHITSSLPAQLGDAINRVGVLRKKVRASDPSSAASIRRMKWLAQICEYWSMERLAQLSDKDMEELLDAYHNDEGYESLDAHSPVATSDKFGLVKPLAPTGSIALVGSGTGDPELLTLAAHKAIKEADLVLADKIVPAEVVALVKCDLKIARKFPGNADAAQEEFNEMALKAIRQGKRVVRLKQGDPYLFGRGGEEVLFFRKHNIVPVIIPGISSTVAAGLLAGIPLTHRSVASQFLVTTGTGARNSSAPLPTFDENRTDVFLMAIHRLEALTKDLMTNQQYPADIPCAIVERASCKDQRVIWGKLSNIVQVLESCGGSRPPGLLIVGRAINVLKHENKGLEGVAANLMTASGLASDIVHGEPLASKDNAEERSANLLGLHDPESVF</sequence>
<feature type="domain" description="Siroheme biosynthesis protein Met8 C-terminal" evidence="19">
    <location>
        <begin position="165"/>
        <end position="229"/>
    </location>
</feature>
<dbReference type="InterPro" id="IPR036291">
    <property type="entry name" value="NAD(P)-bd_dom_sf"/>
</dbReference>
<comment type="catalytic activity">
    <reaction evidence="15">
        <text>uroporphyrinogen III + 2 S-adenosyl-L-methionine = precorrin-2 + 2 S-adenosyl-L-homocysteine + H(+)</text>
        <dbReference type="Rhea" id="RHEA:32459"/>
        <dbReference type="ChEBI" id="CHEBI:15378"/>
        <dbReference type="ChEBI" id="CHEBI:57308"/>
        <dbReference type="ChEBI" id="CHEBI:57856"/>
        <dbReference type="ChEBI" id="CHEBI:58827"/>
        <dbReference type="ChEBI" id="CHEBI:59789"/>
        <dbReference type="EC" id="2.1.1.107"/>
    </reaction>
</comment>
<dbReference type="GO" id="GO:0032259">
    <property type="term" value="P:methylation"/>
    <property type="evidence" value="ECO:0007669"/>
    <property type="project" value="UniProtKB-KW"/>
</dbReference>
<dbReference type="GO" id="GO:0051266">
    <property type="term" value="F:sirohydrochlorin ferrochelatase activity"/>
    <property type="evidence" value="ECO:0007669"/>
    <property type="project" value="InterPro"/>
</dbReference>
<protein>
    <submittedName>
        <fullName evidence="21">Uncharacterized protein</fullName>
    </submittedName>
</protein>
<evidence type="ECO:0000256" key="12">
    <source>
        <dbReference type="ARBA" id="ARBA00023244"/>
    </source>
</evidence>
<keyword evidence="3" id="KW-0169">Cobalamin biosynthesis</keyword>
<dbReference type="InterPro" id="IPR050161">
    <property type="entry name" value="Siro_Cobalamin_biosynth"/>
</dbReference>
<dbReference type="NCBIfam" id="TIGR01469">
    <property type="entry name" value="cobA_cysG_Cterm"/>
    <property type="match status" value="1"/>
</dbReference>
<keyword evidence="4 17" id="KW-0489">Methyltransferase</keyword>
<dbReference type="SUPFAM" id="SSF51735">
    <property type="entry name" value="NAD(P)-binding Rossmann-fold domains"/>
    <property type="match status" value="1"/>
</dbReference>
<dbReference type="FunFam" id="3.30.950.10:FF:000005">
    <property type="entry name" value="Uroporphyrin-III c-methyltransferase, putative"/>
    <property type="match status" value="1"/>
</dbReference>
<evidence type="ECO:0000256" key="5">
    <source>
        <dbReference type="ARBA" id="ARBA00022605"/>
    </source>
</evidence>
<dbReference type="EMBL" id="LN733219">
    <property type="protein sequence ID" value="CEP16596.1"/>
    <property type="molecule type" value="Genomic_DNA"/>
</dbReference>
<dbReference type="InterPro" id="IPR028162">
    <property type="entry name" value="Met8_C"/>
</dbReference>
<dbReference type="GO" id="GO:0019354">
    <property type="term" value="P:siroheme biosynthetic process"/>
    <property type="evidence" value="ECO:0007669"/>
    <property type="project" value="UniProtKB-UniPathway"/>
</dbReference>
<feature type="domain" description="Siroheme synthase central" evidence="20">
    <location>
        <begin position="136"/>
        <end position="162"/>
    </location>
</feature>
<dbReference type="PANTHER" id="PTHR45790:SF6">
    <property type="entry name" value="UROPORPHYRINOGEN-III C-METHYLTRANSFERASE"/>
    <property type="match status" value="1"/>
</dbReference>
<dbReference type="InterPro" id="IPR000878">
    <property type="entry name" value="4pyrrol_Mease"/>
</dbReference>
<dbReference type="PANTHER" id="PTHR45790">
    <property type="entry name" value="SIROHEME SYNTHASE-RELATED"/>
    <property type="match status" value="1"/>
</dbReference>
<accession>A0A0B7NDL0</accession>
<organism evidence="21 22">
    <name type="scientific">Parasitella parasitica</name>
    <dbReference type="NCBI Taxonomy" id="35722"/>
    <lineage>
        <taxon>Eukaryota</taxon>
        <taxon>Fungi</taxon>
        <taxon>Fungi incertae sedis</taxon>
        <taxon>Mucoromycota</taxon>
        <taxon>Mucoromycotina</taxon>
        <taxon>Mucoromycetes</taxon>
        <taxon>Mucorales</taxon>
        <taxon>Mucorineae</taxon>
        <taxon>Mucoraceae</taxon>
        <taxon>Parasitella</taxon>
    </lineage>
</organism>
<dbReference type="InterPro" id="IPR028281">
    <property type="entry name" value="Sirohaem_synthase_central"/>
</dbReference>
<keyword evidence="22" id="KW-1185">Reference proteome</keyword>
<dbReference type="Pfam" id="PF14823">
    <property type="entry name" value="Sirohm_synth_C"/>
    <property type="match status" value="1"/>
</dbReference>
<evidence type="ECO:0000256" key="14">
    <source>
        <dbReference type="ARBA" id="ARBA00047561"/>
    </source>
</evidence>
<dbReference type="STRING" id="35722.A0A0B7NDL0"/>
<keyword evidence="13" id="KW-0511">Multifunctional enzyme</keyword>
<dbReference type="OrthoDB" id="508204at2759"/>
<dbReference type="Proteomes" id="UP000054107">
    <property type="component" value="Unassembled WGS sequence"/>
</dbReference>
<proteinExistence type="inferred from homology"/>
<keyword evidence="5" id="KW-0028">Amino-acid biosynthesis</keyword>
<dbReference type="GO" id="GO:0043115">
    <property type="term" value="F:precorrin-2 dehydrogenase activity"/>
    <property type="evidence" value="ECO:0007669"/>
    <property type="project" value="UniProtKB-EC"/>
</dbReference>
<comment type="function">
    <text evidence="16">Siroheme synthase involved in methionine biosynthesis.</text>
</comment>
<evidence type="ECO:0000256" key="15">
    <source>
        <dbReference type="ARBA" id="ARBA00052360"/>
    </source>
</evidence>
<dbReference type="Pfam" id="PF00590">
    <property type="entry name" value="TP_methylase"/>
    <property type="match status" value="1"/>
</dbReference>
<evidence type="ECO:0000259" key="20">
    <source>
        <dbReference type="Pfam" id="PF14824"/>
    </source>
</evidence>
<keyword evidence="7" id="KW-0949">S-adenosyl-L-methionine</keyword>
<evidence type="ECO:0000259" key="18">
    <source>
        <dbReference type="Pfam" id="PF00590"/>
    </source>
</evidence>
<dbReference type="Pfam" id="PF13241">
    <property type="entry name" value="NAD_binding_7"/>
    <property type="match status" value="1"/>
</dbReference>
<gene>
    <name evidence="21" type="primary">PARPA_10868.1 scaffold 41979</name>
</gene>
<dbReference type="SUPFAM" id="SSF53790">
    <property type="entry name" value="Tetrapyrrole methylase"/>
    <property type="match status" value="1"/>
</dbReference>
<comment type="similarity">
    <text evidence="2 17">Belongs to the precorrin methyltransferase family.</text>
</comment>
<evidence type="ECO:0000256" key="4">
    <source>
        <dbReference type="ARBA" id="ARBA00022603"/>
    </source>
</evidence>
<evidence type="ECO:0000256" key="7">
    <source>
        <dbReference type="ARBA" id="ARBA00022691"/>
    </source>
</evidence>
<dbReference type="CDD" id="cd11642">
    <property type="entry name" value="SUMT"/>
    <property type="match status" value="1"/>
</dbReference>
<dbReference type="Gene3D" id="3.40.1010.10">
    <property type="entry name" value="Cobalt-precorrin-4 Transmethylase, Domain 1"/>
    <property type="match status" value="1"/>
</dbReference>
<dbReference type="FunFam" id="3.40.1010.10:FF:000006">
    <property type="entry name" value="Siroheme synthase, putative"/>
    <property type="match status" value="1"/>
</dbReference>
<keyword evidence="9" id="KW-0520">NAD</keyword>
<dbReference type="NCBIfam" id="TIGR01470">
    <property type="entry name" value="cysG_Nterm"/>
    <property type="match status" value="1"/>
</dbReference>
<keyword evidence="11" id="KW-0456">Lyase</keyword>
<dbReference type="InterPro" id="IPR003043">
    <property type="entry name" value="Uropor_MeTrfase_CS"/>
</dbReference>
<dbReference type="SUPFAM" id="SSF75615">
    <property type="entry name" value="Siroheme synthase middle domains-like"/>
    <property type="match status" value="1"/>
</dbReference>
<dbReference type="PROSITE" id="PS00840">
    <property type="entry name" value="SUMT_2"/>
    <property type="match status" value="1"/>
</dbReference>
<evidence type="ECO:0000256" key="8">
    <source>
        <dbReference type="ARBA" id="ARBA00023002"/>
    </source>
</evidence>